<dbReference type="Proteomes" id="UP000245678">
    <property type="component" value="Unassembled WGS sequence"/>
</dbReference>
<accession>A0A316HB57</accession>
<feature type="domain" description="Gal80p-like C-terminal" evidence="2">
    <location>
        <begin position="44"/>
        <end position="132"/>
    </location>
</feature>
<evidence type="ECO:0000256" key="1">
    <source>
        <dbReference type="ARBA" id="ARBA00023002"/>
    </source>
</evidence>
<dbReference type="Gene3D" id="3.30.360.10">
    <property type="entry name" value="Dihydrodipicolinate Reductase, domain 2"/>
    <property type="match status" value="1"/>
</dbReference>
<evidence type="ECO:0000313" key="3">
    <source>
        <dbReference type="EMBL" id="PWK77281.1"/>
    </source>
</evidence>
<dbReference type="Pfam" id="PF22685">
    <property type="entry name" value="Gal80p_C-like"/>
    <property type="match status" value="1"/>
</dbReference>
<reference evidence="3 4" key="1">
    <citation type="submission" date="2018-05" db="EMBL/GenBank/DDBJ databases">
        <title>Genomic Encyclopedia of Archaeal and Bacterial Type Strains, Phase II (KMG-II): from individual species to whole genera.</title>
        <authorList>
            <person name="Goeker M."/>
        </authorList>
    </citation>
    <scope>NUCLEOTIDE SEQUENCE [LARGE SCALE GENOMIC DNA]</scope>
    <source>
        <strain evidence="3 4">DSM 19975</strain>
    </source>
</reference>
<protein>
    <recommendedName>
        <fullName evidence="2">Gal80p-like C-terminal domain-containing protein</fullName>
    </recommendedName>
</protein>
<keyword evidence="1" id="KW-0560">Oxidoreductase</keyword>
<gene>
    <name evidence="3" type="ORF">LX99_03092</name>
</gene>
<evidence type="ECO:0000313" key="4">
    <source>
        <dbReference type="Proteomes" id="UP000245678"/>
    </source>
</evidence>
<name>A0A316HB57_9SPHI</name>
<proteinExistence type="predicted"/>
<sequence>MEAGKHVYCEHPLGNGIEETRDLAAIAASKDVVAVVGTQMVVSPDVLYLEKLIREGYVGKVLSTTLIGSGGPSFTGETVAANYYLSDKTNGATMLTIPLAHTLSGVMKVLGEYDILSSLMLNNFPDVKIRDTGETKPKQPKIR</sequence>
<evidence type="ECO:0000259" key="2">
    <source>
        <dbReference type="Pfam" id="PF22685"/>
    </source>
</evidence>
<dbReference type="InterPro" id="IPR050463">
    <property type="entry name" value="Gfo/Idh/MocA_oxidrdct_glycsds"/>
</dbReference>
<keyword evidence="4" id="KW-1185">Reference proteome</keyword>
<dbReference type="PANTHER" id="PTHR43818">
    <property type="entry name" value="BCDNA.GH03377"/>
    <property type="match status" value="1"/>
</dbReference>
<comment type="caution">
    <text evidence="3">The sequence shown here is derived from an EMBL/GenBank/DDBJ whole genome shotgun (WGS) entry which is preliminary data.</text>
</comment>
<dbReference type="EMBL" id="QGHA01000005">
    <property type="protein sequence ID" value="PWK77281.1"/>
    <property type="molecule type" value="Genomic_DNA"/>
</dbReference>
<dbReference type="PANTHER" id="PTHR43818:SF11">
    <property type="entry name" value="BCDNA.GH03377"/>
    <property type="match status" value="1"/>
</dbReference>
<organism evidence="3 4">
    <name type="scientific">Mucilaginibacter oryzae</name>
    <dbReference type="NCBI Taxonomy" id="468058"/>
    <lineage>
        <taxon>Bacteria</taxon>
        <taxon>Pseudomonadati</taxon>
        <taxon>Bacteroidota</taxon>
        <taxon>Sphingobacteriia</taxon>
        <taxon>Sphingobacteriales</taxon>
        <taxon>Sphingobacteriaceae</taxon>
        <taxon>Mucilaginibacter</taxon>
    </lineage>
</organism>
<dbReference type="SUPFAM" id="SSF51735">
    <property type="entry name" value="NAD(P)-binding Rossmann-fold domains"/>
    <property type="match status" value="1"/>
</dbReference>
<dbReference type="InterPro" id="IPR055080">
    <property type="entry name" value="Gal80p-like_C"/>
</dbReference>
<dbReference type="GO" id="GO:0016491">
    <property type="term" value="F:oxidoreductase activity"/>
    <property type="evidence" value="ECO:0007669"/>
    <property type="project" value="UniProtKB-KW"/>
</dbReference>
<dbReference type="InterPro" id="IPR036291">
    <property type="entry name" value="NAD(P)-bd_dom_sf"/>
</dbReference>
<dbReference type="AlphaFoldDB" id="A0A316HB57"/>
<dbReference type="Gene3D" id="3.40.50.720">
    <property type="entry name" value="NAD(P)-binding Rossmann-like Domain"/>
    <property type="match status" value="1"/>
</dbReference>